<dbReference type="PANTHER" id="PTHR43390">
    <property type="entry name" value="SIGNAL PEPTIDASE I"/>
    <property type="match status" value="1"/>
</dbReference>
<dbReference type="CDD" id="cd06530">
    <property type="entry name" value="S26_SPase_I"/>
    <property type="match status" value="1"/>
</dbReference>
<comment type="similarity">
    <text evidence="2 4">Belongs to the peptidase S26 family.</text>
</comment>
<dbReference type="PRINTS" id="PR00727">
    <property type="entry name" value="LEADERPTASE"/>
</dbReference>
<evidence type="ECO:0000313" key="8">
    <source>
        <dbReference type="Proteomes" id="UP000606172"/>
    </source>
</evidence>
<keyword evidence="4" id="KW-0645">Protease</keyword>
<dbReference type="AlphaFoldDB" id="A0A919VAT4"/>
<dbReference type="NCBIfam" id="TIGR02227">
    <property type="entry name" value="sigpep_I_bact"/>
    <property type="match status" value="1"/>
</dbReference>
<keyword evidence="8" id="KW-1185">Reference proteome</keyword>
<protein>
    <recommendedName>
        <fullName evidence="4">Signal peptidase I</fullName>
        <ecNumber evidence="4">3.4.21.89</ecNumber>
    </recommendedName>
</protein>
<sequence length="229" mass="25009">MTATENIGPDEPASPQRGAGSAETPESAEKADSDAQESAEPPKKKRGKRGAVVELLALVVVGVVTAMLLQAFVVKPFWIPSESMENTLLVSDRVLVNRLDGTTERGDIVVFKGWDGLDTIKRVIGVGGDTIKCCDDKQRITVNGHPLEEKSYIHPDDFPSDPFEVKVPQGRLWLMGDHRSRSVDSRSHQEAKGDGTISEDDVIGHAFAIYWPLSRAKFLSTPDSFSKLP</sequence>
<evidence type="ECO:0000313" key="7">
    <source>
        <dbReference type="EMBL" id="GII91429.1"/>
    </source>
</evidence>
<dbReference type="Proteomes" id="UP000606172">
    <property type="component" value="Unassembled WGS sequence"/>
</dbReference>
<dbReference type="EMBL" id="BOOW01000009">
    <property type="protein sequence ID" value="GII91429.1"/>
    <property type="molecule type" value="Genomic_DNA"/>
</dbReference>
<dbReference type="Pfam" id="PF10502">
    <property type="entry name" value="Peptidase_S26"/>
    <property type="match status" value="1"/>
</dbReference>
<keyword evidence="4" id="KW-0812">Transmembrane</keyword>
<keyword evidence="4" id="KW-0472">Membrane</keyword>
<evidence type="ECO:0000256" key="1">
    <source>
        <dbReference type="ARBA" id="ARBA00004401"/>
    </source>
</evidence>
<feature type="active site" evidence="3">
    <location>
        <position position="83"/>
    </location>
</feature>
<dbReference type="GO" id="GO:0009003">
    <property type="term" value="F:signal peptidase activity"/>
    <property type="evidence" value="ECO:0007669"/>
    <property type="project" value="UniProtKB-EC"/>
</dbReference>
<organism evidence="7 8">
    <name type="scientific">Sinosporangium siamense</name>
    <dbReference type="NCBI Taxonomy" id="1367973"/>
    <lineage>
        <taxon>Bacteria</taxon>
        <taxon>Bacillati</taxon>
        <taxon>Actinomycetota</taxon>
        <taxon>Actinomycetes</taxon>
        <taxon>Streptosporangiales</taxon>
        <taxon>Streptosporangiaceae</taxon>
        <taxon>Sinosporangium</taxon>
    </lineage>
</organism>
<proteinExistence type="inferred from homology"/>
<evidence type="ECO:0000256" key="5">
    <source>
        <dbReference type="SAM" id="MobiDB-lite"/>
    </source>
</evidence>
<dbReference type="GO" id="GO:0005886">
    <property type="term" value="C:plasma membrane"/>
    <property type="evidence" value="ECO:0007669"/>
    <property type="project" value="UniProtKB-SubCell"/>
</dbReference>
<feature type="transmembrane region" description="Helical" evidence="4">
    <location>
        <begin position="51"/>
        <end position="73"/>
    </location>
</feature>
<dbReference type="Gene3D" id="2.10.109.10">
    <property type="entry name" value="Umud Fragment, subunit A"/>
    <property type="match status" value="1"/>
</dbReference>
<dbReference type="PANTHER" id="PTHR43390:SF1">
    <property type="entry name" value="CHLOROPLAST PROCESSING PEPTIDASE"/>
    <property type="match status" value="1"/>
</dbReference>
<evidence type="ECO:0000259" key="6">
    <source>
        <dbReference type="Pfam" id="PF10502"/>
    </source>
</evidence>
<dbReference type="GO" id="GO:0006465">
    <property type="term" value="P:signal peptide processing"/>
    <property type="evidence" value="ECO:0007669"/>
    <property type="project" value="InterPro"/>
</dbReference>
<dbReference type="EC" id="3.4.21.89" evidence="4"/>
<evidence type="ECO:0000256" key="4">
    <source>
        <dbReference type="RuleBase" id="RU362042"/>
    </source>
</evidence>
<dbReference type="GO" id="GO:0004252">
    <property type="term" value="F:serine-type endopeptidase activity"/>
    <property type="evidence" value="ECO:0007669"/>
    <property type="project" value="InterPro"/>
</dbReference>
<name>A0A919VAT4_9ACTN</name>
<feature type="region of interest" description="Disordered" evidence="5">
    <location>
        <begin position="1"/>
        <end position="46"/>
    </location>
</feature>
<accession>A0A919VAT4</accession>
<dbReference type="SUPFAM" id="SSF51306">
    <property type="entry name" value="LexA/Signal peptidase"/>
    <property type="match status" value="1"/>
</dbReference>
<evidence type="ECO:0000256" key="3">
    <source>
        <dbReference type="PIRSR" id="PIRSR600223-1"/>
    </source>
</evidence>
<keyword evidence="4" id="KW-0378">Hydrolase</keyword>
<gene>
    <name evidence="7" type="ORF">Ssi02_16600</name>
</gene>
<comment type="caution">
    <text evidence="7">The sequence shown here is derived from an EMBL/GenBank/DDBJ whole genome shotgun (WGS) entry which is preliminary data.</text>
</comment>
<reference evidence="7" key="1">
    <citation type="submission" date="2021-01" db="EMBL/GenBank/DDBJ databases">
        <title>Whole genome shotgun sequence of Sinosporangium siamense NBRC 109515.</title>
        <authorList>
            <person name="Komaki H."/>
            <person name="Tamura T."/>
        </authorList>
    </citation>
    <scope>NUCLEOTIDE SEQUENCE</scope>
    <source>
        <strain evidence="7">NBRC 109515</strain>
    </source>
</reference>
<dbReference type="InterPro" id="IPR000223">
    <property type="entry name" value="Pept_S26A_signal_pept_1"/>
</dbReference>
<feature type="active site" evidence="3">
    <location>
        <position position="121"/>
    </location>
</feature>
<evidence type="ECO:0000256" key="2">
    <source>
        <dbReference type="ARBA" id="ARBA00009370"/>
    </source>
</evidence>
<keyword evidence="4" id="KW-1133">Transmembrane helix</keyword>
<dbReference type="InterPro" id="IPR019533">
    <property type="entry name" value="Peptidase_S26"/>
</dbReference>
<feature type="domain" description="Peptidase S26" evidence="6">
    <location>
        <begin position="53"/>
        <end position="211"/>
    </location>
</feature>
<comment type="subcellular location">
    <subcellularLocation>
        <location evidence="1">Cell membrane</location>
        <topology evidence="1">Single-pass type II membrane protein</topology>
    </subcellularLocation>
    <subcellularLocation>
        <location evidence="4">Membrane</location>
        <topology evidence="4">Single-pass type II membrane protein</topology>
    </subcellularLocation>
</comment>
<dbReference type="RefSeq" id="WP_204022818.1">
    <property type="nucleotide sequence ID" value="NZ_BOOW01000009.1"/>
</dbReference>
<dbReference type="InterPro" id="IPR036286">
    <property type="entry name" value="LexA/Signal_pep-like_sf"/>
</dbReference>
<comment type="catalytic activity">
    <reaction evidence="4">
        <text>Cleavage of hydrophobic, N-terminal signal or leader sequences from secreted and periplasmic proteins.</text>
        <dbReference type="EC" id="3.4.21.89"/>
    </reaction>
</comment>